<reference evidence="3 4" key="1">
    <citation type="journal article" date="2016" name="Mol. Biol. Evol.">
        <title>Genome-Wide Survey of Gut Fungi (Harpellales) Reveals the First Horizontally Transferred Ubiquitin Gene from a Mosquito Host.</title>
        <authorList>
            <person name="Wang Y."/>
            <person name="White M.M."/>
            <person name="Kvist S."/>
            <person name="Moncalvo J.M."/>
        </authorList>
    </citation>
    <scope>NUCLEOTIDE SEQUENCE [LARGE SCALE GENOMIC DNA]</scope>
    <source>
        <strain evidence="3 4">ALG-7-W6</strain>
    </source>
</reference>
<dbReference type="AlphaFoldDB" id="A0A1R0GRQ5"/>
<sequence length="178" mass="18787">MDLIVRTNGLSVPIPPPPSPLQLRVRKGGGGKAPARPPSIGGSSTSSSSRKPPTVINSGLPITRAPFIGSGILFLGAGGYYYGRRTSINRNACQCECVDANKTLVVTQNVEQDGDVDFAVDVSDIRGFAVCYGLDLDPEYDPCTDPCPQIVESQAGTGKYKANFLLLLLLSCCAILII</sequence>
<feature type="compositionally biased region" description="Low complexity" evidence="1">
    <location>
        <begin position="38"/>
        <end position="54"/>
    </location>
</feature>
<evidence type="ECO:0000313" key="4">
    <source>
        <dbReference type="Proteomes" id="UP000187455"/>
    </source>
</evidence>
<evidence type="ECO:0000313" key="3">
    <source>
        <dbReference type="EMBL" id="OLY79560.1"/>
    </source>
</evidence>
<protein>
    <submittedName>
        <fullName evidence="3">Uncharacterized protein</fullName>
    </submittedName>
</protein>
<dbReference type="EMBL" id="LSSL01004301">
    <property type="protein sequence ID" value="OLY79560.1"/>
    <property type="molecule type" value="Genomic_DNA"/>
</dbReference>
<accession>A0A1R0GRQ5</accession>
<evidence type="ECO:0000256" key="2">
    <source>
        <dbReference type="SAM" id="Phobius"/>
    </source>
</evidence>
<organism evidence="3 4">
    <name type="scientific">Smittium mucronatum</name>
    <dbReference type="NCBI Taxonomy" id="133383"/>
    <lineage>
        <taxon>Eukaryota</taxon>
        <taxon>Fungi</taxon>
        <taxon>Fungi incertae sedis</taxon>
        <taxon>Zoopagomycota</taxon>
        <taxon>Kickxellomycotina</taxon>
        <taxon>Harpellomycetes</taxon>
        <taxon>Harpellales</taxon>
        <taxon>Legeriomycetaceae</taxon>
        <taxon>Smittium</taxon>
    </lineage>
</organism>
<gene>
    <name evidence="3" type="ORF">AYI68_g6367</name>
</gene>
<keyword evidence="2" id="KW-1133">Transmembrane helix</keyword>
<evidence type="ECO:0000256" key="1">
    <source>
        <dbReference type="SAM" id="MobiDB-lite"/>
    </source>
</evidence>
<name>A0A1R0GRQ5_9FUNG</name>
<dbReference type="OrthoDB" id="5627706at2759"/>
<keyword evidence="4" id="KW-1185">Reference proteome</keyword>
<comment type="caution">
    <text evidence="3">The sequence shown here is derived from an EMBL/GenBank/DDBJ whole genome shotgun (WGS) entry which is preliminary data.</text>
</comment>
<feature type="region of interest" description="Disordered" evidence="1">
    <location>
        <begin position="1"/>
        <end position="56"/>
    </location>
</feature>
<keyword evidence="2" id="KW-0472">Membrane</keyword>
<keyword evidence="2" id="KW-0812">Transmembrane</keyword>
<dbReference type="Proteomes" id="UP000187455">
    <property type="component" value="Unassembled WGS sequence"/>
</dbReference>
<proteinExistence type="predicted"/>
<feature type="transmembrane region" description="Helical" evidence="2">
    <location>
        <begin position="62"/>
        <end position="82"/>
    </location>
</feature>